<evidence type="ECO:0000256" key="4">
    <source>
        <dbReference type="ARBA" id="ARBA00022807"/>
    </source>
</evidence>
<organism evidence="8 9">
    <name type="scientific">Eubacterium ventriosum</name>
    <dbReference type="NCBI Taxonomy" id="39496"/>
    <lineage>
        <taxon>Bacteria</taxon>
        <taxon>Bacillati</taxon>
        <taxon>Bacillota</taxon>
        <taxon>Clostridia</taxon>
        <taxon>Eubacteriales</taxon>
        <taxon>Eubacteriaceae</taxon>
        <taxon>Eubacterium</taxon>
    </lineage>
</organism>
<dbReference type="InterPro" id="IPR038765">
    <property type="entry name" value="Papain-like_cys_pep_sf"/>
</dbReference>
<dbReference type="Proteomes" id="UP000283314">
    <property type="component" value="Unassembled WGS sequence"/>
</dbReference>
<dbReference type="InterPro" id="IPR000064">
    <property type="entry name" value="NLP_P60_dom"/>
</dbReference>
<accession>A0A415LFJ1</accession>
<dbReference type="AlphaFoldDB" id="A0A415LFJ1"/>
<reference evidence="8 9" key="1">
    <citation type="submission" date="2018-08" db="EMBL/GenBank/DDBJ databases">
        <title>A genome reference for cultivated species of the human gut microbiota.</title>
        <authorList>
            <person name="Zou Y."/>
            <person name="Xue W."/>
            <person name="Luo G."/>
        </authorList>
    </citation>
    <scope>NUCLEOTIDE SEQUENCE [LARGE SCALE GENOMIC DNA]</scope>
    <source>
        <strain evidence="8 9">AF37-4</strain>
    </source>
</reference>
<keyword evidence="6" id="KW-1133">Transmembrane helix</keyword>
<keyword evidence="4" id="KW-0788">Thiol protease</keyword>
<feature type="compositionally biased region" description="Basic and acidic residues" evidence="5">
    <location>
        <begin position="122"/>
        <end position="136"/>
    </location>
</feature>
<evidence type="ECO:0000256" key="3">
    <source>
        <dbReference type="ARBA" id="ARBA00022801"/>
    </source>
</evidence>
<keyword evidence="2" id="KW-0645">Protease</keyword>
<dbReference type="PANTHER" id="PTHR47053:SF1">
    <property type="entry name" value="MUREIN DD-ENDOPEPTIDASE MEPH-RELATED"/>
    <property type="match status" value="1"/>
</dbReference>
<comment type="caution">
    <text evidence="8">The sequence shown here is derived from an EMBL/GenBank/DDBJ whole genome shotgun (WGS) entry which is preliminary data.</text>
</comment>
<feature type="compositionally biased region" description="Basic and acidic residues" evidence="5">
    <location>
        <begin position="144"/>
        <end position="169"/>
    </location>
</feature>
<comment type="similarity">
    <text evidence="1">Belongs to the peptidase C40 family.</text>
</comment>
<evidence type="ECO:0000313" key="9">
    <source>
        <dbReference type="Proteomes" id="UP000283314"/>
    </source>
</evidence>
<proteinExistence type="inferred from homology"/>
<dbReference type="SUPFAM" id="SSF54001">
    <property type="entry name" value="Cysteine proteinases"/>
    <property type="match status" value="1"/>
</dbReference>
<dbReference type="GO" id="GO:0008234">
    <property type="term" value="F:cysteine-type peptidase activity"/>
    <property type="evidence" value="ECO:0007669"/>
    <property type="project" value="UniProtKB-KW"/>
</dbReference>
<dbReference type="Gene3D" id="3.90.1720.10">
    <property type="entry name" value="endopeptidase domain like (from Nostoc punctiforme)"/>
    <property type="match status" value="1"/>
</dbReference>
<evidence type="ECO:0000259" key="7">
    <source>
        <dbReference type="PROSITE" id="PS51935"/>
    </source>
</evidence>
<sequence>MALFTSGGKMEKKRRSIHSRDMPNFNRNDTDKRKVIKDKKSILKSGGKVIAQKKMLESVEQLDGGKEIREALVTASVITKPFTKVAKITGKNIKEQVKQKHIKEEHIKSVRGKNRSKKKQLHSKDSNNLQKKEKNKTVHRKDKSVKSDYRKFEQRSKENVKRTKDVGSEKKVKKQKLNYVLSKLKNNKSDTSANVKTLDSVKNILIKAGMCLLPFALVLLMIICIAAIIIALVIALIYNSPFSIFFPPLENGDTIMTVTSQYVAEFNREINTLVSEHKECDIGKIVYKDYEGTSNTPSNYYDVMSVYMVKYGIGNTATVMNENAKTELKTVFDNMCTYTTSINEEKIKNDKGKKEKKKVLYVNVSLKTYYQMETEYSMNENEIELLNSLMSSDAMLALGYNNGNSGTVNGGNKKSSLSQEEINEILNGVTDINANAVCSFVLSKVGYPYSQPLRNSGTHFDCSSLAYYAWKSAGISVMCDGANTAAAEAKWCNDNGCVVKETDLKPGDLIFYSYSNNGRYKNISHVGIYVGNGKMVEAVDEATGVVLQDYHNGSLVMIGRPNKNKK</sequence>
<protein>
    <recommendedName>
        <fullName evidence="7">NlpC/P60 domain-containing protein</fullName>
    </recommendedName>
</protein>
<dbReference type="Pfam" id="PF00877">
    <property type="entry name" value="NLPC_P60"/>
    <property type="match status" value="1"/>
</dbReference>
<dbReference type="PANTHER" id="PTHR47053">
    <property type="entry name" value="MUREIN DD-ENDOPEPTIDASE MEPH-RELATED"/>
    <property type="match status" value="1"/>
</dbReference>
<evidence type="ECO:0000256" key="5">
    <source>
        <dbReference type="SAM" id="MobiDB-lite"/>
    </source>
</evidence>
<dbReference type="GO" id="GO:0006508">
    <property type="term" value="P:proteolysis"/>
    <property type="evidence" value="ECO:0007669"/>
    <property type="project" value="UniProtKB-KW"/>
</dbReference>
<keyword evidence="3" id="KW-0378">Hydrolase</keyword>
<dbReference type="InterPro" id="IPR051202">
    <property type="entry name" value="Peptidase_C40"/>
</dbReference>
<evidence type="ECO:0000313" key="8">
    <source>
        <dbReference type="EMBL" id="RHL47064.1"/>
    </source>
</evidence>
<gene>
    <name evidence="8" type="ORF">DW018_02795</name>
</gene>
<name>A0A415LFJ1_9FIRM</name>
<feature type="domain" description="NlpC/P60" evidence="7">
    <location>
        <begin position="431"/>
        <end position="566"/>
    </location>
</feature>
<dbReference type="PROSITE" id="PS51935">
    <property type="entry name" value="NLPC_P60"/>
    <property type="match status" value="1"/>
</dbReference>
<feature type="region of interest" description="Disordered" evidence="5">
    <location>
        <begin position="1"/>
        <end position="33"/>
    </location>
</feature>
<feature type="region of interest" description="Disordered" evidence="5">
    <location>
        <begin position="111"/>
        <end position="169"/>
    </location>
</feature>
<feature type="transmembrane region" description="Helical" evidence="6">
    <location>
        <begin position="212"/>
        <end position="238"/>
    </location>
</feature>
<feature type="compositionally biased region" description="Basic residues" evidence="5">
    <location>
        <begin position="111"/>
        <end position="121"/>
    </location>
</feature>
<dbReference type="EMBL" id="QROT01000002">
    <property type="protein sequence ID" value="RHL47064.1"/>
    <property type="molecule type" value="Genomic_DNA"/>
</dbReference>
<evidence type="ECO:0000256" key="1">
    <source>
        <dbReference type="ARBA" id="ARBA00007074"/>
    </source>
</evidence>
<evidence type="ECO:0000256" key="6">
    <source>
        <dbReference type="SAM" id="Phobius"/>
    </source>
</evidence>
<keyword evidence="6" id="KW-0472">Membrane</keyword>
<evidence type="ECO:0000256" key="2">
    <source>
        <dbReference type="ARBA" id="ARBA00022670"/>
    </source>
</evidence>
<keyword evidence="6" id="KW-0812">Transmembrane</keyword>